<evidence type="ECO:0000256" key="12">
    <source>
        <dbReference type="ARBA" id="ARBA00023172"/>
    </source>
</evidence>
<keyword evidence="1" id="KW-0815">Transposition</keyword>
<evidence type="ECO:0000256" key="3">
    <source>
        <dbReference type="ARBA" id="ARBA00022722"/>
    </source>
</evidence>
<dbReference type="GO" id="GO:0006310">
    <property type="term" value="P:DNA recombination"/>
    <property type="evidence" value="ECO:0007669"/>
    <property type="project" value="UniProtKB-KW"/>
</dbReference>
<keyword evidence="10" id="KW-0695">RNA-directed DNA polymerase</keyword>
<evidence type="ECO:0000256" key="14">
    <source>
        <dbReference type="ARBA" id="ARBA00049244"/>
    </source>
</evidence>
<organism evidence="16 17">
    <name type="scientific">Austropuccinia psidii MF-1</name>
    <dbReference type="NCBI Taxonomy" id="1389203"/>
    <lineage>
        <taxon>Eukaryota</taxon>
        <taxon>Fungi</taxon>
        <taxon>Dikarya</taxon>
        <taxon>Basidiomycota</taxon>
        <taxon>Pucciniomycotina</taxon>
        <taxon>Pucciniomycetes</taxon>
        <taxon>Pucciniales</taxon>
        <taxon>Sphaerophragmiaceae</taxon>
        <taxon>Austropuccinia</taxon>
    </lineage>
</organism>
<keyword evidence="2" id="KW-0548">Nucleotidyltransferase</keyword>
<name>A0A9Q3CJ66_9BASI</name>
<dbReference type="GO" id="GO:0003887">
    <property type="term" value="F:DNA-directed DNA polymerase activity"/>
    <property type="evidence" value="ECO:0007669"/>
    <property type="project" value="UniProtKB-KW"/>
</dbReference>
<dbReference type="InterPro" id="IPR057670">
    <property type="entry name" value="SH3_retrovirus"/>
</dbReference>
<protein>
    <recommendedName>
        <fullName evidence="15">Integrase catalytic domain-containing protein</fullName>
    </recommendedName>
</protein>
<dbReference type="OrthoDB" id="5017987at2759"/>
<dbReference type="GO" id="GO:0003964">
    <property type="term" value="F:RNA-directed DNA polymerase activity"/>
    <property type="evidence" value="ECO:0007669"/>
    <property type="project" value="UniProtKB-KW"/>
</dbReference>
<proteinExistence type="predicted"/>
<dbReference type="PROSITE" id="PS50994">
    <property type="entry name" value="INTEGRASE"/>
    <property type="match status" value="1"/>
</dbReference>
<dbReference type="SUPFAM" id="SSF53098">
    <property type="entry name" value="Ribonuclease H-like"/>
    <property type="match status" value="1"/>
</dbReference>
<gene>
    <name evidence="16" type="ORF">O181_024357</name>
</gene>
<dbReference type="PANTHER" id="PTHR42648:SF11">
    <property type="entry name" value="TRANSPOSON TY4-P GAG-POL POLYPROTEIN"/>
    <property type="match status" value="1"/>
</dbReference>
<keyword evidence="11" id="KW-0239">DNA-directed DNA polymerase</keyword>
<dbReference type="Proteomes" id="UP000765509">
    <property type="component" value="Unassembled WGS sequence"/>
</dbReference>
<dbReference type="GO" id="GO:0032196">
    <property type="term" value="P:transposition"/>
    <property type="evidence" value="ECO:0007669"/>
    <property type="project" value="UniProtKB-KW"/>
</dbReference>
<evidence type="ECO:0000256" key="11">
    <source>
        <dbReference type="ARBA" id="ARBA00022932"/>
    </source>
</evidence>
<sequence length="364" mass="40670">MDNGGEFISSRFETLFKACVIIPHYTAPYTPQQNPFSERGNCSTTEKARAPLKHAKLCDSLWGEAVFTAVFYENIFPLKRNTLAAFILGHQRPFDYACLWVFGCREFVNIPKKQRLGKFSDTLVPGILLEYQIEHKNWMVLLPNMSVKYSHNVIFHEDFFPGNSFFNPVFPVSPGFSSLIDITASCDSLPVEHSFASPTPNNAVSSHISPPMSPGGHLNEPPTPTVVWPGWDIVVQPLTQKACQEVSSLISSNNIPVEAISVAYALPNVPPKMYQQALVLANSEQWLMAIHLEKQLLEKKHVWEAVSTPPNIHLLNTVLVFKCVFNGDGNLVKHKAHLCAQGYSQIPGLEYGNNYSPTRAMETL</sequence>
<evidence type="ECO:0000256" key="5">
    <source>
        <dbReference type="ARBA" id="ARBA00022759"/>
    </source>
</evidence>
<evidence type="ECO:0000313" key="16">
    <source>
        <dbReference type="EMBL" id="MBW0484642.1"/>
    </source>
</evidence>
<dbReference type="InterPro" id="IPR039537">
    <property type="entry name" value="Retrotran_Ty1/copia-like"/>
</dbReference>
<evidence type="ECO:0000256" key="13">
    <source>
        <dbReference type="ARBA" id="ARBA00048173"/>
    </source>
</evidence>
<evidence type="ECO:0000256" key="4">
    <source>
        <dbReference type="ARBA" id="ARBA00022723"/>
    </source>
</evidence>
<evidence type="ECO:0000256" key="6">
    <source>
        <dbReference type="ARBA" id="ARBA00022801"/>
    </source>
</evidence>
<keyword evidence="3" id="KW-0540">Nuclease</keyword>
<evidence type="ECO:0000259" key="15">
    <source>
        <dbReference type="PROSITE" id="PS50994"/>
    </source>
</evidence>
<keyword evidence="17" id="KW-1185">Reference proteome</keyword>
<dbReference type="GO" id="GO:0015074">
    <property type="term" value="P:DNA integration"/>
    <property type="evidence" value="ECO:0007669"/>
    <property type="project" value="UniProtKB-KW"/>
</dbReference>
<dbReference type="InterPro" id="IPR036397">
    <property type="entry name" value="RNaseH_sf"/>
</dbReference>
<dbReference type="Pfam" id="PF25597">
    <property type="entry name" value="SH3_retrovirus"/>
    <property type="match status" value="1"/>
</dbReference>
<evidence type="ECO:0000256" key="2">
    <source>
        <dbReference type="ARBA" id="ARBA00022695"/>
    </source>
</evidence>
<evidence type="ECO:0000313" key="17">
    <source>
        <dbReference type="Proteomes" id="UP000765509"/>
    </source>
</evidence>
<dbReference type="Gene3D" id="3.30.420.10">
    <property type="entry name" value="Ribonuclease H-like superfamily/Ribonuclease H"/>
    <property type="match status" value="1"/>
</dbReference>
<keyword evidence="12" id="KW-0233">DNA recombination</keyword>
<keyword evidence="5" id="KW-0255">Endonuclease</keyword>
<dbReference type="GO" id="GO:0005634">
    <property type="term" value="C:nucleus"/>
    <property type="evidence" value="ECO:0007669"/>
    <property type="project" value="UniProtKB-ARBA"/>
</dbReference>
<keyword evidence="11" id="KW-0808">Transferase</keyword>
<dbReference type="EMBL" id="AVOT02007776">
    <property type="protein sequence ID" value="MBW0484642.1"/>
    <property type="molecule type" value="Genomic_DNA"/>
</dbReference>
<dbReference type="GO" id="GO:0004519">
    <property type="term" value="F:endonuclease activity"/>
    <property type="evidence" value="ECO:0007669"/>
    <property type="project" value="UniProtKB-KW"/>
</dbReference>
<evidence type="ECO:0000256" key="9">
    <source>
        <dbReference type="ARBA" id="ARBA00022908"/>
    </source>
</evidence>
<comment type="catalytic activity">
    <reaction evidence="14">
        <text>DNA(n) + a 2'-deoxyribonucleoside 5'-triphosphate = DNA(n+1) + diphosphate</text>
        <dbReference type="Rhea" id="RHEA:22508"/>
        <dbReference type="Rhea" id="RHEA-COMP:17339"/>
        <dbReference type="Rhea" id="RHEA-COMP:17340"/>
        <dbReference type="ChEBI" id="CHEBI:33019"/>
        <dbReference type="ChEBI" id="CHEBI:61560"/>
        <dbReference type="ChEBI" id="CHEBI:173112"/>
        <dbReference type="EC" id="2.7.7.7"/>
    </reaction>
</comment>
<dbReference type="GO" id="GO:0003723">
    <property type="term" value="F:RNA binding"/>
    <property type="evidence" value="ECO:0007669"/>
    <property type="project" value="UniProtKB-KW"/>
</dbReference>
<keyword evidence="7" id="KW-0460">Magnesium</keyword>
<evidence type="ECO:0000256" key="8">
    <source>
        <dbReference type="ARBA" id="ARBA00022884"/>
    </source>
</evidence>
<evidence type="ECO:0000256" key="10">
    <source>
        <dbReference type="ARBA" id="ARBA00022918"/>
    </source>
</evidence>
<keyword evidence="8" id="KW-0694">RNA-binding</keyword>
<feature type="domain" description="Integrase catalytic" evidence="15">
    <location>
        <begin position="1"/>
        <end position="101"/>
    </location>
</feature>
<keyword evidence="9" id="KW-0229">DNA integration</keyword>
<comment type="catalytic activity">
    <reaction evidence="13">
        <text>DNA(n) + a 2'-deoxyribonucleoside 5'-triphosphate = DNA(n+1) + diphosphate</text>
        <dbReference type="Rhea" id="RHEA:22508"/>
        <dbReference type="Rhea" id="RHEA-COMP:17339"/>
        <dbReference type="Rhea" id="RHEA-COMP:17340"/>
        <dbReference type="ChEBI" id="CHEBI:33019"/>
        <dbReference type="ChEBI" id="CHEBI:61560"/>
        <dbReference type="ChEBI" id="CHEBI:173112"/>
        <dbReference type="EC" id="2.7.7.49"/>
    </reaction>
</comment>
<dbReference type="PANTHER" id="PTHR42648">
    <property type="entry name" value="TRANSPOSASE, PUTATIVE-RELATED"/>
    <property type="match status" value="1"/>
</dbReference>
<keyword evidence="4" id="KW-0479">Metal-binding</keyword>
<dbReference type="InterPro" id="IPR012337">
    <property type="entry name" value="RNaseH-like_sf"/>
</dbReference>
<dbReference type="InterPro" id="IPR001584">
    <property type="entry name" value="Integrase_cat-core"/>
</dbReference>
<dbReference type="GO" id="GO:0016787">
    <property type="term" value="F:hydrolase activity"/>
    <property type="evidence" value="ECO:0007669"/>
    <property type="project" value="UniProtKB-KW"/>
</dbReference>
<evidence type="ECO:0000256" key="7">
    <source>
        <dbReference type="ARBA" id="ARBA00022842"/>
    </source>
</evidence>
<accession>A0A9Q3CJ66</accession>
<reference evidence="16" key="1">
    <citation type="submission" date="2021-03" db="EMBL/GenBank/DDBJ databases">
        <title>Draft genome sequence of rust myrtle Austropuccinia psidii MF-1, a brazilian biotype.</title>
        <authorList>
            <person name="Quecine M.C."/>
            <person name="Pachon D.M.R."/>
            <person name="Bonatelli M.L."/>
            <person name="Correr F.H."/>
            <person name="Franceschini L.M."/>
            <person name="Leite T.F."/>
            <person name="Margarido G.R.A."/>
            <person name="Almeida C.A."/>
            <person name="Ferrarezi J.A."/>
            <person name="Labate C.A."/>
        </authorList>
    </citation>
    <scope>NUCLEOTIDE SEQUENCE</scope>
    <source>
        <strain evidence="16">MF-1</strain>
    </source>
</reference>
<dbReference type="GO" id="GO:0046872">
    <property type="term" value="F:metal ion binding"/>
    <property type="evidence" value="ECO:0007669"/>
    <property type="project" value="UniProtKB-KW"/>
</dbReference>
<keyword evidence="6" id="KW-0378">Hydrolase</keyword>
<dbReference type="AlphaFoldDB" id="A0A9Q3CJ66"/>
<comment type="caution">
    <text evidence="16">The sequence shown here is derived from an EMBL/GenBank/DDBJ whole genome shotgun (WGS) entry which is preliminary data.</text>
</comment>
<evidence type="ECO:0000256" key="1">
    <source>
        <dbReference type="ARBA" id="ARBA00022578"/>
    </source>
</evidence>